<sequence length="36" mass="4209">VTIDVDFPKGELSDEQREAIRTLIHQESKHRLYNGL</sequence>
<dbReference type="EMBL" id="CAJOBI010160639">
    <property type="protein sequence ID" value="CAF4849546.1"/>
    <property type="molecule type" value="Genomic_DNA"/>
</dbReference>
<evidence type="ECO:0000313" key="1">
    <source>
        <dbReference type="EMBL" id="CAF4849546.1"/>
    </source>
</evidence>
<protein>
    <submittedName>
        <fullName evidence="1">Uncharacterized protein</fullName>
    </submittedName>
</protein>
<comment type="caution">
    <text evidence="1">The sequence shown here is derived from an EMBL/GenBank/DDBJ whole genome shotgun (WGS) entry which is preliminary data.</text>
</comment>
<feature type="non-terminal residue" evidence="1">
    <location>
        <position position="1"/>
    </location>
</feature>
<reference evidence="1" key="1">
    <citation type="submission" date="2021-02" db="EMBL/GenBank/DDBJ databases">
        <authorList>
            <person name="Nowell W R."/>
        </authorList>
    </citation>
    <scope>NUCLEOTIDE SEQUENCE</scope>
</reference>
<dbReference type="AlphaFoldDB" id="A0A8S3BZA7"/>
<dbReference type="Proteomes" id="UP000676336">
    <property type="component" value="Unassembled WGS sequence"/>
</dbReference>
<name>A0A8S3BZA7_9BILA</name>
<evidence type="ECO:0000313" key="2">
    <source>
        <dbReference type="Proteomes" id="UP000676336"/>
    </source>
</evidence>
<proteinExistence type="predicted"/>
<organism evidence="1 2">
    <name type="scientific">Rotaria magnacalcarata</name>
    <dbReference type="NCBI Taxonomy" id="392030"/>
    <lineage>
        <taxon>Eukaryota</taxon>
        <taxon>Metazoa</taxon>
        <taxon>Spiralia</taxon>
        <taxon>Gnathifera</taxon>
        <taxon>Rotifera</taxon>
        <taxon>Eurotatoria</taxon>
        <taxon>Bdelloidea</taxon>
        <taxon>Philodinida</taxon>
        <taxon>Philodinidae</taxon>
        <taxon>Rotaria</taxon>
    </lineage>
</organism>
<gene>
    <name evidence="1" type="ORF">SMN809_LOCUS49324</name>
</gene>
<accession>A0A8S3BZA7</accession>